<evidence type="ECO:0000313" key="5">
    <source>
        <dbReference type="Proteomes" id="UP000281474"/>
    </source>
</evidence>
<dbReference type="PIRSF" id="PIRSF000443">
    <property type="entry name" value="Homoser_Ac_trans"/>
    <property type="match status" value="1"/>
</dbReference>
<dbReference type="InterPro" id="IPR029058">
    <property type="entry name" value="AB_hydrolase_fold"/>
</dbReference>
<dbReference type="SUPFAM" id="SSF53474">
    <property type="entry name" value="alpha/beta-Hydrolases"/>
    <property type="match status" value="1"/>
</dbReference>
<dbReference type="PANTHER" id="PTHR32268:SF11">
    <property type="entry name" value="HOMOSERINE O-ACETYLTRANSFERASE"/>
    <property type="match status" value="1"/>
</dbReference>
<feature type="active site" evidence="2">
    <location>
        <position position="320"/>
    </location>
</feature>
<protein>
    <submittedName>
        <fullName evidence="4">Homoserine O-succinyltransferase</fullName>
        <ecNumber evidence="4">2.3.1.46</ecNumber>
    </submittedName>
</protein>
<feature type="active site" evidence="2">
    <location>
        <position position="290"/>
    </location>
</feature>
<dbReference type="GO" id="GO:0004414">
    <property type="term" value="F:homoserine O-acetyltransferase activity"/>
    <property type="evidence" value="ECO:0007669"/>
    <property type="project" value="TreeGrafter"/>
</dbReference>
<sequence>MHRDNRMTTAVLPSFFEASARIDSRGFFQLPEKHPLFHGGTVFHGQVSYYLRGPSLAPVIIVLGGISSGKETELWWPEMVGAGLAIDTDRYQVLSIDFLGGNHDSSGPDANEHSSQAAAIDTRDQAKAISLLLEHLNIDVVHNFIGASYGGMIALAFAELFPNKVKQLCILCAAHKSSNLGIAWRSIQRQIIQLGADTEQEEQAIALARALAMTTYRSFIEFEERFSTAPYVVDGYFQFPVNGYLTSRGEAFKKNFCCRAYLCLSESIDLHHILPENIKTPITCISFDTDQLIPKKLMQELAEYSQGKSQHFHLTSLYGHDAFLKETQAITPLIQQTLESNSHAQH</sequence>
<dbReference type="GO" id="GO:0009092">
    <property type="term" value="P:homoserine metabolic process"/>
    <property type="evidence" value="ECO:0007669"/>
    <property type="project" value="TreeGrafter"/>
</dbReference>
<dbReference type="Proteomes" id="UP000281474">
    <property type="component" value="Unassembled WGS sequence"/>
</dbReference>
<proteinExistence type="predicted"/>
<dbReference type="PRINTS" id="PR00111">
    <property type="entry name" value="ABHYDROLASE"/>
</dbReference>
<evidence type="ECO:0000259" key="3">
    <source>
        <dbReference type="Pfam" id="PF00561"/>
    </source>
</evidence>
<evidence type="ECO:0000256" key="2">
    <source>
        <dbReference type="PIRSR" id="PIRSR000443-1"/>
    </source>
</evidence>
<gene>
    <name evidence="4" type="ORF">D5018_02155</name>
</gene>
<dbReference type="InterPro" id="IPR000073">
    <property type="entry name" value="AB_hydrolase_1"/>
</dbReference>
<keyword evidence="1 4" id="KW-0808">Transferase</keyword>
<dbReference type="Gene3D" id="3.40.50.1820">
    <property type="entry name" value="alpha/beta hydrolase"/>
    <property type="match status" value="1"/>
</dbReference>
<dbReference type="GO" id="GO:0009086">
    <property type="term" value="P:methionine biosynthetic process"/>
    <property type="evidence" value="ECO:0007669"/>
    <property type="project" value="TreeGrafter"/>
</dbReference>
<reference evidence="4 5" key="1">
    <citation type="submission" date="2018-09" db="EMBL/GenBank/DDBJ databases">
        <title>Phylogeny of the Shewanellaceae, and recommendation for two new genera, Pseudoshewanella and Parashewanella.</title>
        <authorList>
            <person name="Wang G."/>
        </authorList>
    </citation>
    <scope>NUCLEOTIDE SEQUENCE [LARGE SCALE GENOMIC DNA]</scope>
    <source>
        <strain evidence="4 5">C51</strain>
    </source>
</reference>
<feature type="active site" description="Nucleophile" evidence="2">
    <location>
        <position position="148"/>
    </location>
</feature>
<dbReference type="Pfam" id="PF00561">
    <property type="entry name" value="Abhydrolase_1"/>
    <property type="match status" value="1"/>
</dbReference>
<dbReference type="GO" id="GO:0008899">
    <property type="term" value="F:homoserine O-succinyltransferase activity"/>
    <property type="evidence" value="ECO:0007669"/>
    <property type="project" value="UniProtKB-EC"/>
</dbReference>
<dbReference type="EMBL" id="QZEI01000004">
    <property type="protein sequence ID" value="RLV61302.1"/>
    <property type="molecule type" value="Genomic_DNA"/>
</dbReference>
<dbReference type="InterPro" id="IPR008220">
    <property type="entry name" value="HAT_MetX-like"/>
</dbReference>
<dbReference type="PANTHER" id="PTHR32268">
    <property type="entry name" value="HOMOSERINE O-ACETYLTRANSFERASE"/>
    <property type="match status" value="1"/>
</dbReference>
<organism evidence="4 5">
    <name type="scientific">Parashewanella curva</name>
    <dbReference type="NCBI Taxonomy" id="2338552"/>
    <lineage>
        <taxon>Bacteria</taxon>
        <taxon>Pseudomonadati</taxon>
        <taxon>Pseudomonadota</taxon>
        <taxon>Gammaproteobacteria</taxon>
        <taxon>Alteromonadales</taxon>
        <taxon>Shewanellaceae</taxon>
        <taxon>Parashewanella</taxon>
    </lineage>
</organism>
<dbReference type="OrthoDB" id="9800754at2"/>
<keyword evidence="5" id="KW-1185">Reference proteome</keyword>
<dbReference type="NCBIfam" id="NF006449">
    <property type="entry name" value="PRK08775.1"/>
    <property type="match status" value="1"/>
</dbReference>
<dbReference type="AlphaFoldDB" id="A0A3L8Q3J9"/>
<comment type="caution">
    <text evidence="4">The sequence shown here is derived from an EMBL/GenBank/DDBJ whole genome shotgun (WGS) entry which is preliminary data.</text>
</comment>
<accession>A0A3L8Q3J9</accession>
<keyword evidence="4" id="KW-0012">Acyltransferase</keyword>
<evidence type="ECO:0000256" key="1">
    <source>
        <dbReference type="ARBA" id="ARBA00022679"/>
    </source>
</evidence>
<name>A0A3L8Q3J9_9GAMM</name>
<feature type="domain" description="AB hydrolase-1" evidence="3">
    <location>
        <begin position="58"/>
        <end position="325"/>
    </location>
</feature>
<dbReference type="EC" id="2.3.1.46" evidence="4"/>
<evidence type="ECO:0000313" key="4">
    <source>
        <dbReference type="EMBL" id="RLV61302.1"/>
    </source>
</evidence>